<dbReference type="SUPFAM" id="SSF111331">
    <property type="entry name" value="NAD kinase/diacylglycerol kinase-like"/>
    <property type="match status" value="1"/>
</dbReference>
<accession>A0A348AHJ0</accession>
<dbReference type="InterPro" id="IPR017438">
    <property type="entry name" value="ATP-NAD_kinase_N"/>
</dbReference>
<evidence type="ECO:0000313" key="15">
    <source>
        <dbReference type="Proteomes" id="UP000276437"/>
    </source>
</evidence>
<sequence length="295" mass="32096">MKKYILVYNPLAGDAKFKFHLDEMIEYFQKANRILIPFRTRGKEEPGGNADFAQLAVDYGADGIIAAGGDGTIHEVVNIMLKSRLDVPLGLIPSGTCNDFATHLCVGGELKHCLPAILSGVPRAVDVGKVNGDYFLNVASAGLWTSIAHTVDPALKNTLGRMAYYIKGLGQLPNFRTLRMRINADGRTIEDDIILFLVMNSGMVGSFPNLAPLAKIDDGKLDLLIVNKCSISELMGLFLSIFAGKHTHNPHITYLQATNIHIECDEPVDSDLDGELGPSLPLSISTGTNRLRIFC</sequence>
<keyword evidence="9" id="KW-0460">Magnesium</keyword>
<keyword evidence="5" id="KW-0479">Metal-binding</keyword>
<dbReference type="NCBIfam" id="TIGR00147">
    <property type="entry name" value="YegS/Rv2252/BmrU family lipid kinase"/>
    <property type="match status" value="1"/>
</dbReference>
<keyword evidence="11" id="KW-0594">Phospholipid biosynthesis</keyword>
<dbReference type="Pfam" id="PF19279">
    <property type="entry name" value="YegS_C"/>
    <property type="match status" value="1"/>
</dbReference>
<dbReference type="GO" id="GO:0046872">
    <property type="term" value="F:metal ion binding"/>
    <property type="evidence" value="ECO:0007669"/>
    <property type="project" value="UniProtKB-KW"/>
</dbReference>
<evidence type="ECO:0000256" key="12">
    <source>
        <dbReference type="ARBA" id="ARBA00023264"/>
    </source>
</evidence>
<dbReference type="EC" id="2.7.1.107" evidence="14"/>
<organism evidence="14 15">
    <name type="scientific">Methylomusa anaerophila</name>
    <dbReference type="NCBI Taxonomy" id="1930071"/>
    <lineage>
        <taxon>Bacteria</taxon>
        <taxon>Bacillati</taxon>
        <taxon>Bacillota</taxon>
        <taxon>Negativicutes</taxon>
        <taxon>Selenomonadales</taxon>
        <taxon>Sporomusaceae</taxon>
        <taxon>Methylomusa</taxon>
    </lineage>
</organism>
<keyword evidence="12" id="KW-1208">Phospholipid metabolism</keyword>
<keyword evidence="15" id="KW-1185">Reference proteome</keyword>
<keyword evidence="7 14" id="KW-0418">Kinase</keyword>
<feature type="domain" description="DAGKc" evidence="13">
    <location>
        <begin position="1"/>
        <end position="134"/>
    </location>
</feature>
<dbReference type="Proteomes" id="UP000276437">
    <property type="component" value="Chromosome"/>
</dbReference>
<evidence type="ECO:0000256" key="4">
    <source>
        <dbReference type="ARBA" id="ARBA00022679"/>
    </source>
</evidence>
<dbReference type="Gene3D" id="2.60.200.40">
    <property type="match status" value="1"/>
</dbReference>
<evidence type="ECO:0000256" key="8">
    <source>
        <dbReference type="ARBA" id="ARBA00022840"/>
    </source>
</evidence>
<evidence type="ECO:0000313" key="14">
    <source>
        <dbReference type="EMBL" id="BBB90538.1"/>
    </source>
</evidence>
<dbReference type="InterPro" id="IPR050187">
    <property type="entry name" value="Lipid_Phosphate_FormReg"/>
</dbReference>
<proteinExistence type="inferred from homology"/>
<evidence type="ECO:0000256" key="3">
    <source>
        <dbReference type="ARBA" id="ARBA00022516"/>
    </source>
</evidence>
<comment type="similarity">
    <text evidence="2">Belongs to the diacylglycerol/lipid kinase family.</text>
</comment>
<dbReference type="OrthoDB" id="142078at2"/>
<evidence type="ECO:0000259" key="13">
    <source>
        <dbReference type="PROSITE" id="PS50146"/>
    </source>
</evidence>
<name>A0A348AHJ0_9FIRM</name>
<keyword evidence="6" id="KW-0547">Nucleotide-binding</keyword>
<evidence type="ECO:0000256" key="11">
    <source>
        <dbReference type="ARBA" id="ARBA00023209"/>
    </source>
</evidence>
<dbReference type="PANTHER" id="PTHR12358">
    <property type="entry name" value="SPHINGOSINE KINASE"/>
    <property type="match status" value="1"/>
</dbReference>
<evidence type="ECO:0000256" key="7">
    <source>
        <dbReference type="ARBA" id="ARBA00022777"/>
    </source>
</evidence>
<dbReference type="KEGG" id="mana:MAMMFC1_01189"/>
<evidence type="ECO:0000256" key="5">
    <source>
        <dbReference type="ARBA" id="ARBA00022723"/>
    </source>
</evidence>
<evidence type="ECO:0000256" key="1">
    <source>
        <dbReference type="ARBA" id="ARBA00001946"/>
    </source>
</evidence>
<dbReference type="SMART" id="SM00046">
    <property type="entry name" value="DAGKc"/>
    <property type="match status" value="1"/>
</dbReference>
<dbReference type="InterPro" id="IPR045540">
    <property type="entry name" value="YegS/DAGK_C"/>
</dbReference>
<dbReference type="GO" id="GO:0008654">
    <property type="term" value="P:phospholipid biosynthetic process"/>
    <property type="evidence" value="ECO:0007669"/>
    <property type="project" value="UniProtKB-KW"/>
</dbReference>
<dbReference type="EMBL" id="AP018449">
    <property type="protein sequence ID" value="BBB90538.1"/>
    <property type="molecule type" value="Genomic_DNA"/>
</dbReference>
<dbReference type="AlphaFoldDB" id="A0A348AHJ0"/>
<gene>
    <name evidence="14" type="primary">dagK</name>
    <name evidence="14" type="ORF">MAMMFC1_01189</name>
</gene>
<reference evidence="14 15" key="1">
    <citation type="journal article" date="2018" name="Int. J. Syst. Evol. Microbiol.">
        <title>Methylomusa anaerophila gen. nov., sp. nov., an anaerobic methanol-utilizing bacterium isolated from a microbial fuel cell.</title>
        <authorList>
            <person name="Amano N."/>
            <person name="Yamamuro A."/>
            <person name="Miyahara M."/>
            <person name="Kouzuma A."/>
            <person name="Abe T."/>
            <person name="Watanabe K."/>
        </authorList>
    </citation>
    <scope>NUCLEOTIDE SEQUENCE [LARGE SCALE GENOMIC DNA]</scope>
    <source>
        <strain evidence="14 15">MMFC1</strain>
    </source>
</reference>
<keyword evidence="3" id="KW-0444">Lipid biosynthesis</keyword>
<dbReference type="Gene3D" id="3.40.50.10330">
    <property type="entry name" value="Probable inorganic polyphosphate/atp-NAD kinase, domain 1"/>
    <property type="match status" value="1"/>
</dbReference>
<protein>
    <submittedName>
        <fullName evidence="14">Diacylglycerol kinase</fullName>
        <ecNumber evidence="14">2.7.1.107</ecNumber>
    </submittedName>
</protein>
<evidence type="ECO:0000256" key="2">
    <source>
        <dbReference type="ARBA" id="ARBA00005983"/>
    </source>
</evidence>
<evidence type="ECO:0000256" key="10">
    <source>
        <dbReference type="ARBA" id="ARBA00023098"/>
    </source>
</evidence>
<dbReference type="Pfam" id="PF00781">
    <property type="entry name" value="DAGK_cat"/>
    <property type="match status" value="1"/>
</dbReference>
<dbReference type="InterPro" id="IPR001206">
    <property type="entry name" value="Diacylglycerol_kinase_cat_dom"/>
</dbReference>
<dbReference type="PANTHER" id="PTHR12358:SF106">
    <property type="entry name" value="LIPID KINASE YEGS"/>
    <property type="match status" value="1"/>
</dbReference>
<keyword evidence="8" id="KW-0067">ATP-binding</keyword>
<keyword evidence="10" id="KW-0443">Lipid metabolism</keyword>
<keyword evidence="4 14" id="KW-0808">Transferase</keyword>
<dbReference type="PROSITE" id="PS50146">
    <property type="entry name" value="DAGK"/>
    <property type="match status" value="1"/>
</dbReference>
<evidence type="ECO:0000256" key="9">
    <source>
        <dbReference type="ARBA" id="ARBA00022842"/>
    </source>
</evidence>
<dbReference type="InterPro" id="IPR016064">
    <property type="entry name" value="NAD/diacylglycerol_kinase_sf"/>
</dbReference>
<comment type="cofactor">
    <cofactor evidence="1">
        <name>Mg(2+)</name>
        <dbReference type="ChEBI" id="CHEBI:18420"/>
    </cofactor>
</comment>
<dbReference type="GO" id="GO:0004143">
    <property type="term" value="F:ATP-dependent diacylglycerol kinase activity"/>
    <property type="evidence" value="ECO:0007669"/>
    <property type="project" value="UniProtKB-EC"/>
</dbReference>
<evidence type="ECO:0000256" key="6">
    <source>
        <dbReference type="ARBA" id="ARBA00022741"/>
    </source>
</evidence>
<dbReference type="GO" id="GO:0005886">
    <property type="term" value="C:plasma membrane"/>
    <property type="evidence" value="ECO:0007669"/>
    <property type="project" value="TreeGrafter"/>
</dbReference>
<dbReference type="GO" id="GO:0005524">
    <property type="term" value="F:ATP binding"/>
    <property type="evidence" value="ECO:0007669"/>
    <property type="project" value="UniProtKB-KW"/>
</dbReference>
<dbReference type="InterPro" id="IPR005218">
    <property type="entry name" value="Diacylglycerol/lipid_kinase"/>
</dbReference>
<dbReference type="RefSeq" id="WP_126307307.1">
    <property type="nucleotide sequence ID" value="NZ_AP018449.1"/>
</dbReference>